<dbReference type="Proteomes" id="UP001500604">
    <property type="component" value="Unassembled WGS sequence"/>
</dbReference>
<dbReference type="InterPro" id="IPR002933">
    <property type="entry name" value="Peptidase_M20"/>
</dbReference>
<evidence type="ECO:0000256" key="1">
    <source>
        <dbReference type="ARBA" id="ARBA00022801"/>
    </source>
</evidence>
<dbReference type="PANTHER" id="PTHR11014:SF63">
    <property type="entry name" value="METALLOPEPTIDASE, PUTATIVE (AFU_ORTHOLOGUE AFUA_6G09600)-RELATED"/>
    <property type="match status" value="1"/>
</dbReference>
<dbReference type="CDD" id="cd03886">
    <property type="entry name" value="M20_Acy1"/>
    <property type="match status" value="1"/>
</dbReference>
<sequence>MLSEIRDLLPWGIEHRRHLHRYPELGRQEFKTSTYCHEQMAALGYDIRSSFETGLVADLTVPGATRTIAFRADMDALPAQELGDATYKSCHDGVAHLCGHDVHMSIALTAACYLAGKRDQLTSNIRFIFQPDEEGVGGAQGMIADGVMDGVDEIYALHNDPSLEVGQIRLKTGIMSAALTQFELKITGKSAHGTTPHQGLDALSESVRIYQQLDHIRMRKISPFSPALLMIGELKAGEACNIIAPEANLTGTVRSFDNTVQETLLREIRSLLQESEQRGFGIEFTTGGCPAIHNSEYAVSRVMKAGRAVLASENIITMPEPWPASEDFSDFTAVQQGALFLLGSGNASKGINQPLHANPFDVDEDCIAYGAAIFAQLAMS</sequence>
<organism evidence="3 4">
    <name type="scientific">Kistimonas scapharcae</name>
    <dbReference type="NCBI Taxonomy" id="1036133"/>
    <lineage>
        <taxon>Bacteria</taxon>
        <taxon>Pseudomonadati</taxon>
        <taxon>Pseudomonadota</taxon>
        <taxon>Gammaproteobacteria</taxon>
        <taxon>Oceanospirillales</taxon>
        <taxon>Endozoicomonadaceae</taxon>
        <taxon>Kistimonas</taxon>
    </lineage>
</organism>
<dbReference type="RefSeq" id="WP_345195261.1">
    <property type="nucleotide sequence ID" value="NZ_BAABFL010000133.1"/>
</dbReference>
<dbReference type="Pfam" id="PF07687">
    <property type="entry name" value="M20_dimer"/>
    <property type="match status" value="1"/>
</dbReference>
<dbReference type="SUPFAM" id="SSF55031">
    <property type="entry name" value="Bacterial exopeptidase dimerisation domain"/>
    <property type="match status" value="1"/>
</dbReference>
<dbReference type="NCBIfam" id="TIGR01891">
    <property type="entry name" value="amidohydrolases"/>
    <property type="match status" value="1"/>
</dbReference>
<name>A0ABP8V0J0_9GAMM</name>
<evidence type="ECO:0000259" key="2">
    <source>
        <dbReference type="Pfam" id="PF07687"/>
    </source>
</evidence>
<gene>
    <name evidence="3" type="ORF">GCM10023116_16950</name>
</gene>
<evidence type="ECO:0000313" key="4">
    <source>
        <dbReference type="Proteomes" id="UP001500604"/>
    </source>
</evidence>
<dbReference type="Gene3D" id="3.30.70.360">
    <property type="match status" value="1"/>
</dbReference>
<reference evidence="4" key="1">
    <citation type="journal article" date="2019" name="Int. J. Syst. Evol. Microbiol.">
        <title>The Global Catalogue of Microorganisms (GCM) 10K type strain sequencing project: providing services to taxonomists for standard genome sequencing and annotation.</title>
        <authorList>
            <consortium name="The Broad Institute Genomics Platform"/>
            <consortium name="The Broad Institute Genome Sequencing Center for Infectious Disease"/>
            <person name="Wu L."/>
            <person name="Ma J."/>
        </authorList>
    </citation>
    <scope>NUCLEOTIDE SEQUENCE [LARGE SCALE GENOMIC DNA]</scope>
    <source>
        <strain evidence="4">JCM 17805</strain>
    </source>
</reference>
<dbReference type="PIRSF" id="PIRSF005962">
    <property type="entry name" value="Pept_M20D_amidohydro"/>
    <property type="match status" value="1"/>
</dbReference>
<accession>A0ABP8V0J0</accession>
<proteinExistence type="predicted"/>
<dbReference type="SUPFAM" id="SSF53187">
    <property type="entry name" value="Zn-dependent exopeptidases"/>
    <property type="match status" value="1"/>
</dbReference>
<comment type="caution">
    <text evidence="3">The sequence shown here is derived from an EMBL/GenBank/DDBJ whole genome shotgun (WGS) entry which is preliminary data.</text>
</comment>
<dbReference type="Gene3D" id="3.40.630.10">
    <property type="entry name" value="Zn peptidases"/>
    <property type="match status" value="1"/>
</dbReference>
<dbReference type="InterPro" id="IPR017439">
    <property type="entry name" value="Amidohydrolase"/>
</dbReference>
<evidence type="ECO:0000313" key="3">
    <source>
        <dbReference type="EMBL" id="GAA4649421.1"/>
    </source>
</evidence>
<dbReference type="InterPro" id="IPR011650">
    <property type="entry name" value="Peptidase_M20_dimer"/>
</dbReference>
<dbReference type="InterPro" id="IPR036264">
    <property type="entry name" value="Bact_exopeptidase_dim_dom"/>
</dbReference>
<keyword evidence="4" id="KW-1185">Reference proteome</keyword>
<dbReference type="PANTHER" id="PTHR11014">
    <property type="entry name" value="PEPTIDASE M20 FAMILY MEMBER"/>
    <property type="match status" value="1"/>
</dbReference>
<dbReference type="EMBL" id="BAABFL010000133">
    <property type="protein sequence ID" value="GAA4649421.1"/>
    <property type="molecule type" value="Genomic_DNA"/>
</dbReference>
<dbReference type="Pfam" id="PF01546">
    <property type="entry name" value="Peptidase_M20"/>
    <property type="match status" value="1"/>
</dbReference>
<feature type="domain" description="Peptidase M20 dimerisation" evidence="2">
    <location>
        <begin position="180"/>
        <end position="274"/>
    </location>
</feature>
<protein>
    <submittedName>
        <fullName evidence="3">M20 family metallopeptidase</fullName>
    </submittedName>
</protein>
<keyword evidence="1" id="KW-0378">Hydrolase</keyword>